<name>A0AAI8VQY4_9PEZI</name>
<evidence type="ECO:0000313" key="1">
    <source>
        <dbReference type="EMBL" id="CAJ2509044.1"/>
    </source>
</evidence>
<organism evidence="1 2">
    <name type="scientific">Anthostomella pinea</name>
    <dbReference type="NCBI Taxonomy" id="933095"/>
    <lineage>
        <taxon>Eukaryota</taxon>
        <taxon>Fungi</taxon>
        <taxon>Dikarya</taxon>
        <taxon>Ascomycota</taxon>
        <taxon>Pezizomycotina</taxon>
        <taxon>Sordariomycetes</taxon>
        <taxon>Xylariomycetidae</taxon>
        <taxon>Xylariales</taxon>
        <taxon>Xylariaceae</taxon>
        <taxon>Anthostomella</taxon>
    </lineage>
</organism>
<reference evidence="1" key="1">
    <citation type="submission" date="2023-10" db="EMBL/GenBank/DDBJ databases">
        <authorList>
            <person name="Hackl T."/>
        </authorList>
    </citation>
    <scope>NUCLEOTIDE SEQUENCE</scope>
</reference>
<comment type="caution">
    <text evidence="1">The sequence shown here is derived from an EMBL/GenBank/DDBJ whole genome shotgun (WGS) entry which is preliminary data.</text>
</comment>
<dbReference type="Proteomes" id="UP001295740">
    <property type="component" value="Unassembled WGS sequence"/>
</dbReference>
<dbReference type="AlphaFoldDB" id="A0AAI8VQY4"/>
<protein>
    <submittedName>
        <fullName evidence="1">Uu.00g140700.m01.CDS01</fullName>
    </submittedName>
</protein>
<proteinExistence type="predicted"/>
<dbReference type="EMBL" id="CAUWAG010000012">
    <property type="protein sequence ID" value="CAJ2509044.1"/>
    <property type="molecule type" value="Genomic_DNA"/>
</dbReference>
<evidence type="ECO:0000313" key="2">
    <source>
        <dbReference type="Proteomes" id="UP001295740"/>
    </source>
</evidence>
<gene>
    <name evidence="1" type="ORF">KHLLAP_LOCUS9512</name>
</gene>
<sequence>MKVRGGSSSIESGVACDTATDMAGPTSKLRRRTPPVCIAIKFGLPTLRTMSTPAAAPRVIFRNDAFQTFVDTMAVGASSAFESWLPTVIGLTATPASNAMLAGVFGSRNWTGKSLSCGWTVVYCTQKDWITSAHRAQDNSAVSVNLEMGDDDDLTLPQRPITCFPVDWTLYPMLARDPWVTYLLDEHDWNNTKMGHPTTWTDMDLRAHVIGIMANPEPRWIFWGTEFNMMYNAACVPRLGAMHPKALDNPIANWGQGLHDHHYGQIRHTIKTGMASIMRDVPLLSNAANATTGATWTEESFHDFTFTPVPDASGHCSSFLFEYADTTA</sequence>
<keyword evidence="2" id="KW-1185">Reference proteome</keyword>
<accession>A0AAI8VQY4</accession>